<dbReference type="Proteomes" id="UP000027920">
    <property type="component" value="Unassembled WGS sequence"/>
</dbReference>
<evidence type="ECO:0000259" key="3">
    <source>
        <dbReference type="PROSITE" id="PS51387"/>
    </source>
</evidence>
<name>A0A072P3W6_9EURO</name>
<dbReference type="PROSITE" id="PS51387">
    <property type="entry name" value="FAD_PCMH"/>
    <property type="match status" value="1"/>
</dbReference>
<dbReference type="GO" id="GO:1903457">
    <property type="term" value="P:lactate catabolic process"/>
    <property type="evidence" value="ECO:0007669"/>
    <property type="project" value="TreeGrafter"/>
</dbReference>
<dbReference type="VEuPathDB" id="FungiDB:A1O9_09773"/>
<dbReference type="Pfam" id="PF01565">
    <property type="entry name" value="FAD_binding_4"/>
    <property type="match status" value="1"/>
</dbReference>
<accession>A0A072P3W6</accession>
<dbReference type="InterPro" id="IPR006094">
    <property type="entry name" value="Oxid_FAD_bind_N"/>
</dbReference>
<keyword evidence="5" id="KW-1185">Reference proteome</keyword>
<proteinExistence type="predicted"/>
<dbReference type="PANTHER" id="PTHR11748">
    <property type="entry name" value="D-LACTATE DEHYDROGENASE"/>
    <property type="match status" value="1"/>
</dbReference>
<feature type="domain" description="FAD-binding PCMH-type" evidence="3">
    <location>
        <begin position="70"/>
        <end position="256"/>
    </location>
</feature>
<dbReference type="Gene3D" id="3.30.43.10">
    <property type="entry name" value="Uridine Diphospho-n-acetylenolpyruvylglucosamine Reductase, domain 2"/>
    <property type="match status" value="1"/>
</dbReference>
<dbReference type="RefSeq" id="XP_013256568.1">
    <property type="nucleotide sequence ID" value="XM_013401114.1"/>
</dbReference>
<evidence type="ECO:0000256" key="1">
    <source>
        <dbReference type="ARBA" id="ARBA00022630"/>
    </source>
</evidence>
<dbReference type="InterPro" id="IPR016169">
    <property type="entry name" value="FAD-bd_PCMH_sub2"/>
</dbReference>
<dbReference type="GO" id="GO:0008720">
    <property type="term" value="F:D-lactate dehydrogenase (NAD+) activity"/>
    <property type="evidence" value="ECO:0007669"/>
    <property type="project" value="TreeGrafter"/>
</dbReference>
<dbReference type="GO" id="GO:0005739">
    <property type="term" value="C:mitochondrion"/>
    <property type="evidence" value="ECO:0007669"/>
    <property type="project" value="TreeGrafter"/>
</dbReference>
<dbReference type="InterPro" id="IPR016170">
    <property type="entry name" value="Cytok_DH_C_sf"/>
</dbReference>
<dbReference type="SUPFAM" id="SSF55103">
    <property type="entry name" value="FAD-linked oxidases, C-terminal domain"/>
    <property type="match status" value="1"/>
</dbReference>
<keyword evidence="1" id="KW-0285">Flavoprotein</keyword>
<dbReference type="Gene3D" id="3.30.465.10">
    <property type="match status" value="1"/>
</dbReference>
<evidence type="ECO:0000313" key="4">
    <source>
        <dbReference type="EMBL" id="KEF53978.1"/>
    </source>
</evidence>
<dbReference type="PANTHER" id="PTHR11748:SF114">
    <property type="entry name" value="ARYL-ALCOHOL OXIDASE VANILLYL-ALCOHOL OXIDASE (AFU_ORTHOLOGUE AFUA_3G09500)-RELATED"/>
    <property type="match status" value="1"/>
</dbReference>
<dbReference type="InterPro" id="IPR016166">
    <property type="entry name" value="FAD-bd_PCMH"/>
</dbReference>
<dbReference type="OrthoDB" id="5332616at2759"/>
<protein>
    <recommendedName>
        <fullName evidence="3">FAD-binding PCMH-type domain-containing protein</fullName>
    </recommendedName>
</protein>
<dbReference type="GO" id="GO:0004458">
    <property type="term" value="F:D-lactate dehydrogenase (cytochrome) activity"/>
    <property type="evidence" value="ECO:0007669"/>
    <property type="project" value="TreeGrafter"/>
</dbReference>
<gene>
    <name evidence="4" type="ORF">A1O9_09773</name>
</gene>
<reference evidence="4 5" key="1">
    <citation type="submission" date="2013-03" db="EMBL/GenBank/DDBJ databases">
        <title>The Genome Sequence of Exophiala aquamarina CBS 119918.</title>
        <authorList>
            <consortium name="The Broad Institute Genomics Platform"/>
            <person name="Cuomo C."/>
            <person name="de Hoog S."/>
            <person name="Gorbushina A."/>
            <person name="Walker B."/>
            <person name="Young S.K."/>
            <person name="Zeng Q."/>
            <person name="Gargeya S."/>
            <person name="Fitzgerald M."/>
            <person name="Haas B."/>
            <person name="Abouelleil A."/>
            <person name="Allen A.W."/>
            <person name="Alvarado L."/>
            <person name="Arachchi H.M."/>
            <person name="Berlin A.M."/>
            <person name="Chapman S.B."/>
            <person name="Gainer-Dewar J."/>
            <person name="Goldberg J."/>
            <person name="Griggs A."/>
            <person name="Gujja S."/>
            <person name="Hansen M."/>
            <person name="Howarth C."/>
            <person name="Imamovic A."/>
            <person name="Ireland A."/>
            <person name="Larimer J."/>
            <person name="McCowan C."/>
            <person name="Murphy C."/>
            <person name="Pearson M."/>
            <person name="Poon T.W."/>
            <person name="Priest M."/>
            <person name="Roberts A."/>
            <person name="Saif S."/>
            <person name="Shea T."/>
            <person name="Sisk P."/>
            <person name="Sykes S."/>
            <person name="Wortman J."/>
            <person name="Nusbaum C."/>
            <person name="Birren B."/>
        </authorList>
    </citation>
    <scope>NUCLEOTIDE SEQUENCE [LARGE SCALE GENOMIC DNA]</scope>
    <source>
        <strain evidence="4 5">CBS 119918</strain>
    </source>
</reference>
<dbReference type="GO" id="GO:0071949">
    <property type="term" value="F:FAD binding"/>
    <property type="evidence" value="ECO:0007669"/>
    <property type="project" value="InterPro"/>
</dbReference>
<dbReference type="SUPFAM" id="SSF56176">
    <property type="entry name" value="FAD-binding/transporter-associated domain-like"/>
    <property type="match status" value="1"/>
</dbReference>
<dbReference type="EMBL" id="AMGV01000011">
    <property type="protein sequence ID" value="KEF53978.1"/>
    <property type="molecule type" value="Genomic_DNA"/>
</dbReference>
<dbReference type="HOGENOM" id="CLU_024402_0_1_1"/>
<dbReference type="InterPro" id="IPR016167">
    <property type="entry name" value="FAD-bd_PCMH_sub1"/>
</dbReference>
<dbReference type="InterPro" id="IPR036318">
    <property type="entry name" value="FAD-bd_PCMH-like_sf"/>
</dbReference>
<sequence length="525" mass="57735">MQLYTQTELQDAHESFFVFGQAAPPTVLPPKTSQGDFDALLNELSSIVGDSNVASGADLINFVDPFGVHQDYVPSAAVCPATVSEIQRVLKVMNRVKIPLWTCSRGKNLGYGGPAPRVRGSIVLSLHRMSAILEVDEKAAFAVVEPGVTFSDLSAYCLDHKPSVWPSVPSIGWGSVVGNTLDRGFGYNILGDHHHSICGMEVVLANGDIVRTGQWAADGSPTAHVCKNSFGPQIDGLFLQSNLGIVTKLAVWLQPRPEAYMSVVIHVDTLDDLSPMLEALSSLHRSDILQNNPLFGDVVGNMSAMKTAAELYEGEGPIPDADIVQLQKKYGLGFWSSMFDFYGTKEMIYARLNKTKSVIREYCPGARIEEKFFEGESGRPLDAKAIAKVTRGEPVGVVGTSRTSMINFALPYGGGGRGAHTDFVPILPHDGTLTLKWLTDCRKIVREHGFNPILGGRFFKKHSLLIGMILYDAENPTHLEKVPKLWQALAKKAEDYHFTSYRSHLDNMGRCRRRQGLCYILLTYY</sequence>
<dbReference type="InterPro" id="IPR016164">
    <property type="entry name" value="FAD-linked_Oxase-like_C"/>
</dbReference>
<dbReference type="GeneID" id="25284681"/>
<organism evidence="4 5">
    <name type="scientific">Exophiala aquamarina CBS 119918</name>
    <dbReference type="NCBI Taxonomy" id="1182545"/>
    <lineage>
        <taxon>Eukaryota</taxon>
        <taxon>Fungi</taxon>
        <taxon>Dikarya</taxon>
        <taxon>Ascomycota</taxon>
        <taxon>Pezizomycotina</taxon>
        <taxon>Eurotiomycetes</taxon>
        <taxon>Chaetothyriomycetidae</taxon>
        <taxon>Chaetothyriales</taxon>
        <taxon>Herpotrichiellaceae</taxon>
        <taxon>Exophiala</taxon>
    </lineage>
</organism>
<evidence type="ECO:0000256" key="2">
    <source>
        <dbReference type="ARBA" id="ARBA00022827"/>
    </source>
</evidence>
<evidence type="ECO:0000313" key="5">
    <source>
        <dbReference type="Proteomes" id="UP000027920"/>
    </source>
</evidence>
<dbReference type="Gene3D" id="3.40.462.10">
    <property type="entry name" value="FAD-linked oxidases, C-terminal domain"/>
    <property type="match status" value="1"/>
</dbReference>
<dbReference type="AlphaFoldDB" id="A0A072P3W6"/>
<keyword evidence="2" id="KW-0274">FAD</keyword>
<dbReference type="STRING" id="1182545.A0A072P3W6"/>
<comment type="caution">
    <text evidence="4">The sequence shown here is derived from an EMBL/GenBank/DDBJ whole genome shotgun (WGS) entry which is preliminary data.</text>
</comment>